<dbReference type="CDD" id="cd13517">
    <property type="entry name" value="PBP2_ModA3_like"/>
    <property type="match status" value="1"/>
</dbReference>
<proteinExistence type="predicted"/>
<dbReference type="GO" id="GO:0046872">
    <property type="term" value="F:metal ion binding"/>
    <property type="evidence" value="ECO:0007669"/>
    <property type="project" value="UniProtKB-KW"/>
</dbReference>
<dbReference type="STRING" id="2309.CF15_01435"/>
<dbReference type="NCBIfam" id="TIGR01256">
    <property type="entry name" value="modA"/>
    <property type="match status" value="1"/>
</dbReference>
<dbReference type="GO" id="GO:0015689">
    <property type="term" value="P:molybdate ion transport"/>
    <property type="evidence" value="ECO:0007669"/>
    <property type="project" value="InterPro"/>
</dbReference>
<organism evidence="3 4">
    <name type="scientific">Pyrodictium occultum</name>
    <dbReference type="NCBI Taxonomy" id="2309"/>
    <lineage>
        <taxon>Archaea</taxon>
        <taxon>Thermoproteota</taxon>
        <taxon>Thermoprotei</taxon>
        <taxon>Desulfurococcales</taxon>
        <taxon>Pyrodictiaceae</taxon>
        <taxon>Pyrodictium</taxon>
    </lineage>
</organism>
<sequence length="293" mass="31782">MARRLPALLAALAAAALVATLHVYGGSRVLSPGGRGEITVYLCAAAEKPWEEIIKEFEHETGIKVNAIYGSSGRLYAMIRMSRRGDVYASASPLYMAMAVLDGLVRPDSVRPVAYLVPVILVPQGNPAGVRGLADLLKPGIRVAIGDPSHVVVGQYAVEVLKHNGLWPQARRNIVVYAENFAKLVALVATGAVDAAIGWHVAGYWYPGRVEVVWLKPGQVPEASYIAIGVLKTSRNPEAARRFIEFVTGSDYARKVWSKYHYFTSPQEVWKVAPGASIPSIEEVEERLQHSGG</sequence>
<dbReference type="Proteomes" id="UP000053352">
    <property type="component" value="Unassembled WGS sequence"/>
</dbReference>
<dbReference type="GO" id="GO:0030973">
    <property type="term" value="F:molybdate ion binding"/>
    <property type="evidence" value="ECO:0007669"/>
    <property type="project" value="TreeGrafter"/>
</dbReference>
<reference evidence="3 4" key="1">
    <citation type="submission" date="2015-11" db="EMBL/GenBank/DDBJ databases">
        <title>Genome sequence of Pyrodictium occultum PL-19, a marine hyperthermophilic archaeon isolated from Volcano, Italy.</title>
        <authorList>
            <person name="Utturkar S."/>
            <person name="Huber H."/>
            <person name="Leptihn S."/>
            <person name="Brown S."/>
            <person name="Stetter K.O."/>
            <person name="Podar M."/>
        </authorList>
    </citation>
    <scope>NUCLEOTIDE SEQUENCE [LARGE SCALE GENOMIC DNA]</scope>
    <source>
        <strain evidence="3 4">PL-19</strain>
    </source>
</reference>
<dbReference type="EMBL" id="LNTB01000001">
    <property type="protein sequence ID" value="KSW11529.1"/>
    <property type="molecule type" value="Genomic_DNA"/>
</dbReference>
<dbReference type="PANTHER" id="PTHR30632">
    <property type="entry name" value="MOLYBDATE-BINDING PERIPLASMIC PROTEIN"/>
    <property type="match status" value="1"/>
</dbReference>
<dbReference type="SUPFAM" id="SSF53850">
    <property type="entry name" value="Periplasmic binding protein-like II"/>
    <property type="match status" value="1"/>
</dbReference>
<evidence type="ECO:0000256" key="2">
    <source>
        <dbReference type="ARBA" id="ARBA00022729"/>
    </source>
</evidence>
<accession>A0A0V8RTZ1</accession>
<dbReference type="Gene3D" id="3.40.190.10">
    <property type="entry name" value="Periplasmic binding protein-like II"/>
    <property type="match status" value="2"/>
</dbReference>
<dbReference type="PANTHER" id="PTHR30632:SF0">
    <property type="entry name" value="SULFATE-BINDING PROTEIN"/>
    <property type="match status" value="1"/>
</dbReference>
<dbReference type="PIRSF" id="PIRSF004846">
    <property type="entry name" value="ModA"/>
    <property type="match status" value="1"/>
</dbReference>
<dbReference type="InterPro" id="IPR050682">
    <property type="entry name" value="ModA/WtpA"/>
</dbReference>
<dbReference type="Pfam" id="PF13531">
    <property type="entry name" value="SBP_bac_11"/>
    <property type="match status" value="1"/>
</dbReference>
<protein>
    <recommendedName>
        <fullName evidence="5">Molybdenum ABC transporter substrate-binding protein</fullName>
    </recommendedName>
</protein>
<gene>
    <name evidence="3" type="ORF">CF15_01435</name>
</gene>
<name>A0A0V8RTZ1_PYROC</name>
<comment type="caution">
    <text evidence="3">The sequence shown here is derived from an EMBL/GenBank/DDBJ whole genome shotgun (WGS) entry which is preliminary data.</text>
</comment>
<keyword evidence="1" id="KW-0479">Metal-binding</keyword>
<keyword evidence="4" id="KW-1185">Reference proteome</keyword>
<evidence type="ECO:0008006" key="5">
    <source>
        <dbReference type="Google" id="ProtNLM"/>
    </source>
</evidence>
<evidence type="ECO:0000313" key="3">
    <source>
        <dbReference type="EMBL" id="KSW11529.1"/>
    </source>
</evidence>
<keyword evidence="2" id="KW-0732">Signal</keyword>
<dbReference type="RefSeq" id="WP_058370205.1">
    <property type="nucleotide sequence ID" value="NZ_LNTB01000001.1"/>
</dbReference>
<dbReference type="InterPro" id="IPR005950">
    <property type="entry name" value="ModA"/>
</dbReference>
<dbReference type="OrthoDB" id="15033at2157"/>
<dbReference type="AlphaFoldDB" id="A0A0V8RTZ1"/>
<evidence type="ECO:0000256" key="1">
    <source>
        <dbReference type="ARBA" id="ARBA00022723"/>
    </source>
</evidence>
<evidence type="ECO:0000313" key="4">
    <source>
        <dbReference type="Proteomes" id="UP000053352"/>
    </source>
</evidence>